<keyword evidence="4" id="KW-1185">Reference proteome</keyword>
<name>A0A6C2UG41_9BACT</name>
<organism evidence="3 4">
    <name type="scientific">Pontiella sulfatireligans</name>
    <dbReference type="NCBI Taxonomy" id="2750658"/>
    <lineage>
        <taxon>Bacteria</taxon>
        <taxon>Pseudomonadati</taxon>
        <taxon>Kiritimatiellota</taxon>
        <taxon>Kiritimatiellia</taxon>
        <taxon>Kiritimatiellales</taxon>
        <taxon>Pontiellaceae</taxon>
        <taxon>Pontiella</taxon>
    </lineage>
</organism>
<keyword evidence="2" id="KW-0812">Transmembrane</keyword>
<reference evidence="3 4" key="1">
    <citation type="submission" date="2019-04" db="EMBL/GenBank/DDBJ databases">
        <authorList>
            <person name="Van Vliet M D."/>
        </authorList>
    </citation>
    <scope>NUCLEOTIDE SEQUENCE [LARGE SCALE GENOMIC DNA]</scope>
    <source>
        <strain evidence="3 4">F21</strain>
    </source>
</reference>
<evidence type="ECO:0000313" key="3">
    <source>
        <dbReference type="EMBL" id="VGO18391.1"/>
    </source>
</evidence>
<evidence type="ECO:0000256" key="2">
    <source>
        <dbReference type="SAM" id="Phobius"/>
    </source>
</evidence>
<keyword evidence="2" id="KW-0472">Membrane</keyword>
<feature type="transmembrane region" description="Helical" evidence="2">
    <location>
        <begin position="12"/>
        <end position="38"/>
    </location>
</feature>
<evidence type="ECO:0008006" key="5">
    <source>
        <dbReference type="Google" id="ProtNLM"/>
    </source>
</evidence>
<feature type="compositionally biased region" description="Basic and acidic residues" evidence="1">
    <location>
        <begin position="308"/>
        <end position="317"/>
    </location>
</feature>
<keyword evidence="2" id="KW-1133">Transmembrane helix</keyword>
<evidence type="ECO:0000256" key="1">
    <source>
        <dbReference type="SAM" id="MobiDB-lite"/>
    </source>
</evidence>
<dbReference type="RefSeq" id="WP_136059880.1">
    <property type="nucleotide sequence ID" value="NZ_CAAHFH010000001.1"/>
</dbReference>
<dbReference type="AlphaFoldDB" id="A0A6C2UG41"/>
<evidence type="ECO:0000313" key="4">
    <source>
        <dbReference type="Proteomes" id="UP000346198"/>
    </source>
</evidence>
<accession>A0A6C2UG41</accession>
<sequence length="447" mass="48842">MKNKFFAKHAKSSAALVSLGIHAVLIVVALSFVAVTVITKEDQVFEAKEVKRPKMALKKLQVPVNIKKKKTQKPKLRKRIVVQPKMNQTMPDIKMPEITGVKGGLGNAAGAGLGGAGSLGFNMPEMSLFGVKSRGEKVFIILDTSGYMMVDTMGGIPAYTIIKSELVRILEGLNPAVLFNIAIYEGNTSYTLYPSLVSASVSNVAKVEGWLKPLNAVSTGMGDRDYGTKTKGAGGARVDGTIIEEPLKNNPGEWARPALQAMEQGADVVFLLSCRWGTHRYKVADNDKKRKWSEEDQRRYMENIKKAKALHEKENERRRGKGQPPRVITRGDRGLVMAYLPSAPTPPGGGITWHNYSPDELVEAFQSLQDRSRPILPTRSGIGRKKKKSGFSFNVIHFIPEDAASGNDAKFSEMASLTRGEYSRVKGMAAIQSYVSASEADDLAATE</sequence>
<gene>
    <name evidence="3" type="ORF">SCARR_00443</name>
</gene>
<proteinExistence type="predicted"/>
<dbReference type="Proteomes" id="UP000346198">
    <property type="component" value="Unassembled WGS sequence"/>
</dbReference>
<feature type="region of interest" description="Disordered" evidence="1">
    <location>
        <begin position="308"/>
        <end position="328"/>
    </location>
</feature>
<dbReference type="EMBL" id="CAAHFH010000001">
    <property type="protein sequence ID" value="VGO18391.1"/>
    <property type="molecule type" value="Genomic_DNA"/>
</dbReference>
<protein>
    <recommendedName>
        <fullName evidence="5">VWFA domain-containing protein</fullName>
    </recommendedName>
</protein>